<organism evidence="1 2">
    <name type="scientific">Ancylostoma ceylanicum</name>
    <dbReference type="NCBI Taxonomy" id="53326"/>
    <lineage>
        <taxon>Eukaryota</taxon>
        <taxon>Metazoa</taxon>
        <taxon>Ecdysozoa</taxon>
        <taxon>Nematoda</taxon>
        <taxon>Chromadorea</taxon>
        <taxon>Rhabditida</taxon>
        <taxon>Rhabditina</taxon>
        <taxon>Rhabditomorpha</taxon>
        <taxon>Strongyloidea</taxon>
        <taxon>Ancylostomatidae</taxon>
        <taxon>Ancylostomatinae</taxon>
        <taxon>Ancylostoma</taxon>
    </lineage>
</organism>
<dbReference type="STRING" id="53326.A0A016WR09"/>
<name>A0A016WR09_9BILA</name>
<comment type="caution">
    <text evidence="1">The sequence shown here is derived from an EMBL/GenBank/DDBJ whole genome shotgun (WGS) entry which is preliminary data.</text>
</comment>
<sequence>MQRSVRLVLWNSRQIARSSRAIATTAPLSKQKIKVANPIVELDGDEMTRIIWAEIKKKVWLRQCLLPKLRLVRFAFLLKVFPPI</sequence>
<dbReference type="Gene3D" id="3.40.718.10">
    <property type="entry name" value="Isopropylmalate Dehydrogenase"/>
    <property type="match status" value="1"/>
</dbReference>
<proteinExistence type="predicted"/>
<evidence type="ECO:0008006" key="3">
    <source>
        <dbReference type="Google" id="ProtNLM"/>
    </source>
</evidence>
<evidence type="ECO:0000313" key="1">
    <source>
        <dbReference type="EMBL" id="EYC42065.1"/>
    </source>
</evidence>
<dbReference type="OrthoDB" id="248923at2759"/>
<dbReference type="SUPFAM" id="SSF53659">
    <property type="entry name" value="Isocitrate/Isopropylmalate dehydrogenase-like"/>
    <property type="match status" value="1"/>
</dbReference>
<dbReference type="AlphaFoldDB" id="A0A016WR09"/>
<gene>
    <name evidence="1" type="primary">Acey_s0545.g3248</name>
    <name evidence="1" type="ORF">Y032_0545g3248</name>
</gene>
<keyword evidence="2" id="KW-1185">Reference proteome</keyword>
<dbReference type="EMBL" id="JARK01000145">
    <property type="protein sequence ID" value="EYC42065.1"/>
    <property type="molecule type" value="Genomic_DNA"/>
</dbReference>
<protein>
    <recommendedName>
        <fullName evidence="3">Isopropylmalate dehydrogenase-like domain-containing protein</fullName>
    </recommendedName>
</protein>
<evidence type="ECO:0000313" key="2">
    <source>
        <dbReference type="Proteomes" id="UP000024635"/>
    </source>
</evidence>
<accession>A0A016WR09</accession>
<reference evidence="2" key="1">
    <citation type="journal article" date="2015" name="Nat. Genet.">
        <title>The genome and transcriptome of the zoonotic hookworm Ancylostoma ceylanicum identify infection-specific gene families.</title>
        <authorList>
            <person name="Schwarz E.M."/>
            <person name="Hu Y."/>
            <person name="Antoshechkin I."/>
            <person name="Miller M.M."/>
            <person name="Sternberg P.W."/>
            <person name="Aroian R.V."/>
        </authorList>
    </citation>
    <scope>NUCLEOTIDE SEQUENCE</scope>
    <source>
        <strain evidence="2">HY135</strain>
    </source>
</reference>
<dbReference type="Proteomes" id="UP000024635">
    <property type="component" value="Unassembled WGS sequence"/>
</dbReference>